<dbReference type="InterPro" id="IPR007272">
    <property type="entry name" value="Sulf_transp_TsuA/YedE"/>
</dbReference>
<feature type="transmembrane region" description="Helical" evidence="9">
    <location>
        <begin position="91"/>
        <end position="113"/>
    </location>
</feature>
<sequence length="408" mass="43271">MAESGLSRAGDRLRSRYDPVGGTGDANMGTLSSKPSSHSALLDKSDDAFAQPIYKYIVCASSGFMFGFAMEKGRVHEPAVIRDMMVMKNFTMLKMFLSAVSAGMLSMVILATYPGTRKRFQRVCDDFYSGMSCKSITSSALGGLLIGIGMPIAGSVRTYPGVVMQATQVKLQYTLLGGLLATVVYSFLKPVFDSLTKPSIEESSNPWKESPYYVTAMPIIIMFAGLVGAFEMLVPWTTEVQVSGGTDLAVLGMRAWPPWVAGITVGALQIPLIVGLSETLGGTSSLVTLTSQVFVGPLKKLCPSFMVPFQRGFRSWWQVLYVGSALSGAFMSAHLSNTLGTLTGVSTSQAFCGGFLLMLGARIAGGCTSGHGITGMGFMSILSLIATASMFGGGMATGFGMKYLLGTY</sequence>
<comment type="caution">
    <text evidence="10">The sequence shown here is derived from an EMBL/GenBank/DDBJ whole genome shotgun (WGS) entry which is preliminary data.</text>
</comment>
<keyword evidence="11" id="KW-1185">Reference proteome</keyword>
<keyword evidence="7 9" id="KW-0472">Membrane</keyword>
<feature type="transmembrane region" description="Helical" evidence="9">
    <location>
        <begin position="212"/>
        <end position="234"/>
    </location>
</feature>
<keyword evidence="2" id="KW-0813">Transport</keyword>
<keyword evidence="3" id="KW-1003">Cell membrane</keyword>
<evidence type="ECO:0000256" key="8">
    <source>
        <dbReference type="SAM" id="MobiDB-lite"/>
    </source>
</evidence>
<evidence type="ECO:0000313" key="10">
    <source>
        <dbReference type="EMBL" id="KAK2190465.1"/>
    </source>
</evidence>
<comment type="subcellular location">
    <subcellularLocation>
        <location evidence="1">Cell inner membrane</location>
        <topology evidence="1">Multi-pass membrane protein</topology>
    </subcellularLocation>
</comment>
<dbReference type="GO" id="GO:0005886">
    <property type="term" value="C:plasma membrane"/>
    <property type="evidence" value="ECO:0007669"/>
    <property type="project" value="UniProtKB-SubCell"/>
</dbReference>
<evidence type="ECO:0000256" key="9">
    <source>
        <dbReference type="SAM" id="Phobius"/>
    </source>
</evidence>
<dbReference type="EMBL" id="JAODUO010000079">
    <property type="protein sequence ID" value="KAK2190465.1"/>
    <property type="molecule type" value="Genomic_DNA"/>
</dbReference>
<proteinExistence type="predicted"/>
<dbReference type="PANTHER" id="PTHR30574">
    <property type="entry name" value="INNER MEMBRANE PROTEIN YEDE"/>
    <property type="match status" value="1"/>
</dbReference>
<gene>
    <name evidence="10" type="ORF">NP493_81g04043</name>
</gene>
<evidence type="ECO:0000313" key="11">
    <source>
        <dbReference type="Proteomes" id="UP001209878"/>
    </source>
</evidence>
<feature type="transmembrane region" description="Helical" evidence="9">
    <location>
        <begin position="348"/>
        <end position="365"/>
    </location>
</feature>
<keyword evidence="6 9" id="KW-1133">Transmembrane helix</keyword>
<name>A0AAD9UID8_RIDPI</name>
<evidence type="ECO:0008006" key="12">
    <source>
        <dbReference type="Google" id="ProtNLM"/>
    </source>
</evidence>
<protein>
    <recommendedName>
        <fullName evidence="12">Sulphur transport domain-containing protein</fullName>
    </recommendedName>
</protein>
<dbReference type="Pfam" id="PF04143">
    <property type="entry name" value="Sulf_transp"/>
    <property type="match status" value="1"/>
</dbReference>
<evidence type="ECO:0000256" key="1">
    <source>
        <dbReference type="ARBA" id="ARBA00004429"/>
    </source>
</evidence>
<feature type="transmembrane region" description="Helical" evidence="9">
    <location>
        <begin position="171"/>
        <end position="192"/>
    </location>
</feature>
<evidence type="ECO:0000256" key="2">
    <source>
        <dbReference type="ARBA" id="ARBA00022448"/>
    </source>
</evidence>
<feature type="transmembrane region" description="Helical" evidence="9">
    <location>
        <begin position="377"/>
        <end position="399"/>
    </location>
</feature>
<feature type="transmembrane region" description="Helical" evidence="9">
    <location>
        <begin position="255"/>
        <end position="274"/>
    </location>
</feature>
<evidence type="ECO:0000256" key="3">
    <source>
        <dbReference type="ARBA" id="ARBA00022475"/>
    </source>
</evidence>
<reference evidence="10" key="1">
    <citation type="journal article" date="2023" name="Mol. Biol. Evol.">
        <title>Third-Generation Sequencing Reveals the Adaptive Role of the Epigenome in Three Deep-Sea Polychaetes.</title>
        <authorList>
            <person name="Perez M."/>
            <person name="Aroh O."/>
            <person name="Sun Y."/>
            <person name="Lan Y."/>
            <person name="Juniper S.K."/>
            <person name="Young C.R."/>
            <person name="Angers B."/>
            <person name="Qian P.Y."/>
        </authorList>
    </citation>
    <scope>NUCLEOTIDE SEQUENCE</scope>
    <source>
        <strain evidence="10">R07B-5</strain>
    </source>
</reference>
<evidence type="ECO:0000256" key="4">
    <source>
        <dbReference type="ARBA" id="ARBA00022519"/>
    </source>
</evidence>
<feature type="region of interest" description="Disordered" evidence="8">
    <location>
        <begin position="1"/>
        <end position="33"/>
    </location>
</feature>
<keyword evidence="4" id="KW-0997">Cell inner membrane</keyword>
<organism evidence="10 11">
    <name type="scientific">Ridgeia piscesae</name>
    <name type="common">Tubeworm</name>
    <dbReference type="NCBI Taxonomy" id="27915"/>
    <lineage>
        <taxon>Eukaryota</taxon>
        <taxon>Metazoa</taxon>
        <taxon>Spiralia</taxon>
        <taxon>Lophotrochozoa</taxon>
        <taxon>Annelida</taxon>
        <taxon>Polychaeta</taxon>
        <taxon>Sedentaria</taxon>
        <taxon>Canalipalpata</taxon>
        <taxon>Sabellida</taxon>
        <taxon>Siboglinidae</taxon>
        <taxon>Ridgeia</taxon>
    </lineage>
</organism>
<evidence type="ECO:0000256" key="6">
    <source>
        <dbReference type="ARBA" id="ARBA00022989"/>
    </source>
</evidence>
<dbReference type="PANTHER" id="PTHR30574:SF1">
    <property type="entry name" value="SULPHUR TRANSPORT DOMAIN-CONTAINING PROTEIN"/>
    <property type="match status" value="1"/>
</dbReference>
<keyword evidence="5 9" id="KW-0812">Transmembrane</keyword>
<feature type="transmembrane region" description="Helical" evidence="9">
    <location>
        <begin position="53"/>
        <end position="70"/>
    </location>
</feature>
<feature type="transmembrane region" description="Helical" evidence="9">
    <location>
        <begin position="136"/>
        <end position="159"/>
    </location>
</feature>
<dbReference type="Proteomes" id="UP001209878">
    <property type="component" value="Unassembled WGS sequence"/>
</dbReference>
<accession>A0AAD9UID8</accession>
<dbReference type="AlphaFoldDB" id="A0AAD9UID8"/>
<evidence type="ECO:0000256" key="5">
    <source>
        <dbReference type="ARBA" id="ARBA00022692"/>
    </source>
</evidence>
<evidence type="ECO:0000256" key="7">
    <source>
        <dbReference type="ARBA" id="ARBA00023136"/>
    </source>
</evidence>
<feature type="transmembrane region" description="Helical" evidence="9">
    <location>
        <begin position="319"/>
        <end position="336"/>
    </location>
</feature>